<comment type="subcellular location">
    <subcellularLocation>
        <location evidence="2">Membrane</location>
        <topology evidence="2">Single-pass membrane protein</topology>
    </subcellularLocation>
</comment>
<dbReference type="PROSITE" id="PS50089">
    <property type="entry name" value="ZF_RING_2"/>
    <property type="match status" value="1"/>
</dbReference>
<dbReference type="InterPro" id="IPR053238">
    <property type="entry name" value="RING-H2_zinc_finger"/>
</dbReference>
<organism evidence="18 19">
    <name type="scientific">Panicum virgatum</name>
    <name type="common">Blackwell switchgrass</name>
    <dbReference type="NCBI Taxonomy" id="38727"/>
    <lineage>
        <taxon>Eukaryota</taxon>
        <taxon>Viridiplantae</taxon>
        <taxon>Streptophyta</taxon>
        <taxon>Embryophyta</taxon>
        <taxon>Tracheophyta</taxon>
        <taxon>Spermatophyta</taxon>
        <taxon>Magnoliopsida</taxon>
        <taxon>Liliopsida</taxon>
        <taxon>Poales</taxon>
        <taxon>Poaceae</taxon>
        <taxon>PACMAD clade</taxon>
        <taxon>Panicoideae</taxon>
        <taxon>Panicodae</taxon>
        <taxon>Paniceae</taxon>
        <taxon>Panicinae</taxon>
        <taxon>Panicum</taxon>
        <taxon>Panicum sect. Hiantes</taxon>
    </lineage>
</organism>
<evidence type="ECO:0000256" key="13">
    <source>
        <dbReference type="ARBA" id="ARBA00024209"/>
    </source>
</evidence>
<dbReference type="GO" id="GO:0016020">
    <property type="term" value="C:membrane"/>
    <property type="evidence" value="ECO:0007669"/>
    <property type="project" value="UniProtKB-SubCell"/>
</dbReference>
<protein>
    <recommendedName>
        <fullName evidence="4">RING-type E3 ubiquitin transferase</fullName>
        <ecNumber evidence="4">2.3.2.27</ecNumber>
    </recommendedName>
</protein>
<evidence type="ECO:0000256" key="7">
    <source>
        <dbReference type="ARBA" id="ARBA00022723"/>
    </source>
</evidence>
<keyword evidence="12 16" id="KW-0472">Membrane</keyword>
<gene>
    <name evidence="18" type="ORF">PVAP13_9NG541100</name>
</gene>
<evidence type="ECO:0000256" key="1">
    <source>
        <dbReference type="ARBA" id="ARBA00000900"/>
    </source>
</evidence>
<keyword evidence="10" id="KW-0862">Zinc</keyword>
<evidence type="ECO:0000256" key="15">
    <source>
        <dbReference type="SAM" id="MobiDB-lite"/>
    </source>
</evidence>
<evidence type="ECO:0000256" key="2">
    <source>
        <dbReference type="ARBA" id="ARBA00004167"/>
    </source>
</evidence>
<dbReference type="Proteomes" id="UP000823388">
    <property type="component" value="Chromosome 9N"/>
</dbReference>
<evidence type="ECO:0000313" key="19">
    <source>
        <dbReference type="Proteomes" id="UP000823388"/>
    </source>
</evidence>
<evidence type="ECO:0000256" key="6">
    <source>
        <dbReference type="ARBA" id="ARBA00022692"/>
    </source>
</evidence>
<evidence type="ECO:0000256" key="5">
    <source>
        <dbReference type="ARBA" id="ARBA00022679"/>
    </source>
</evidence>
<dbReference type="SUPFAM" id="SSF57850">
    <property type="entry name" value="RING/U-box"/>
    <property type="match status" value="1"/>
</dbReference>
<feature type="domain" description="RING-type" evidence="17">
    <location>
        <begin position="239"/>
        <end position="282"/>
    </location>
</feature>
<keyword evidence="7" id="KW-0479">Metal-binding</keyword>
<dbReference type="GO" id="GO:0008270">
    <property type="term" value="F:zinc ion binding"/>
    <property type="evidence" value="ECO:0007669"/>
    <property type="project" value="UniProtKB-KW"/>
</dbReference>
<dbReference type="InterPro" id="IPR001841">
    <property type="entry name" value="Znf_RING"/>
</dbReference>
<comment type="pathway">
    <text evidence="3">Protein modification; protein ubiquitination.</text>
</comment>
<accession>A0A8T0MW08</accession>
<name>A0A8T0MW08_PANVG</name>
<dbReference type="PANTHER" id="PTHR14155:SF561">
    <property type="entry name" value="RING-TYPE DOMAIN-CONTAINING PROTEIN"/>
    <property type="match status" value="1"/>
</dbReference>
<feature type="region of interest" description="Disordered" evidence="15">
    <location>
        <begin position="108"/>
        <end position="137"/>
    </location>
</feature>
<dbReference type="SMART" id="SM00184">
    <property type="entry name" value="RING"/>
    <property type="match status" value="1"/>
</dbReference>
<evidence type="ECO:0000256" key="10">
    <source>
        <dbReference type="ARBA" id="ARBA00022833"/>
    </source>
</evidence>
<comment type="similarity">
    <text evidence="13">Belongs to the RING-type zinc finger family. ATL subfamily.</text>
</comment>
<feature type="region of interest" description="Disordered" evidence="15">
    <location>
        <begin position="46"/>
        <end position="85"/>
    </location>
</feature>
<dbReference type="CDD" id="cd16461">
    <property type="entry name" value="RING-H2_EL5-like"/>
    <property type="match status" value="1"/>
</dbReference>
<dbReference type="GO" id="GO:0061630">
    <property type="term" value="F:ubiquitin protein ligase activity"/>
    <property type="evidence" value="ECO:0007669"/>
    <property type="project" value="UniProtKB-EC"/>
</dbReference>
<dbReference type="EMBL" id="CM029054">
    <property type="protein sequence ID" value="KAG2540292.1"/>
    <property type="molecule type" value="Genomic_DNA"/>
</dbReference>
<dbReference type="InterPro" id="IPR013083">
    <property type="entry name" value="Znf_RING/FYVE/PHD"/>
</dbReference>
<evidence type="ECO:0000256" key="8">
    <source>
        <dbReference type="ARBA" id="ARBA00022771"/>
    </source>
</evidence>
<comment type="catalytic activity">
    <reaction evidence="1">
        <text>S-ubiquitinyl-[E2 ubiquitin-conjugating enzyme]-L-cysteine + [acceptor protein]-L-lysine = [E2 ubiquitin-conjugating enzyme]-L-cysteine + N(6)-ubiquitinyl-[acceptor protein]-L-lysine.</text>
        <dbReference type="EC" id="2.3.2.27"/>
    </reaction>
</comment>
<feature type="transmembrane region" description="Helical" evidence="16">
    <location>
        <begin position="148"/>
        <end position="167"/>
    </location>
</feature>
<keyword evidence="6 16" id="KW-0812">Transmembrane</keyword>
<evidence type="ECO:0000256" key="14">
    <source>
        <dbReference type="PROSITE-ProRule" id="PRU00175"/>
    </source>
</evidence>
<reference evidence="18 19" key="1">
    <citation type="submission" date="2020-05" db="EMBL/GenBank/DDBJ databases">
        <title>WGS assembly of Panicum virgatum.</title>
        <authorList>
            <person name="Lovell J.T."/>
            <person name="Jenkins J."/>
            <person name="Shu S."/>
            <person name="Juenger T.E."/>
            <person name="Schmutz J."/>
        </authorList>
    </citation>
    <scope>NUCLEOTIDE SEQUENCE [LARGE SCALE GENOMIC DNA]</scope>
    <source>
        <strain evidence="19">cv. AP13</strain>
    </source>
</reference>
<keyword evidence="5" id="KW-0808">Transferase</keyword>
<evidence type="ECO:0000313" key="18">
    <source>
        <dbReference type="EMBL" id="KAG2540292.1"/>
    </source>
</evidence>
<evidence type="ECO:0000256" key="11">
    <source>
        <dbReference type="ARBA" id="ARBA00022989"/>
    </source>
</evidence>
<dbReference type="Gene3D" id="3.30.40.10">
    <property type="entry name" value="Zinc/RING finger domain, C3HC4 (zinc finger)"/>
    <property type="match status" value="1"/>
</dbReference>
<keyword evidence="11 16" id="KW-1133">Transmembrane helix</keyword>
<proteinExistence type="inferred from homology"/>
<evidence type="ECO:0000256" key="9">
    <source>
        <dbReference type="ARBA" id="ARBA00022786"/>
    </source>
</evidence>
<dbReference type="FunFam" id="3.30.40.10:FF:000187">
    <property type="entry name" value="E3 ubiquitin-protein ligase ATL6"/>
    <property type="match status" value="1"/>
</dbReference>
<evidence type="ECO:0000256" key="3">
    <source>
        <dbReference type="ARBA" id="ARBA00004906"/>
    </source>
</evidence>
<evidence type="ECO:0000256" key="16">
    <source>
        <dbReference type="SAM" id="Phobius"/>
    </source>
</evidence>
<dbReference type="Pfam" id="PF13639">
    <property type="entry name" value="zf-RING_2"/>
    <property type="match status" value="1"/>
</dbReference>
<evidence type="ECO:0000256" key="4">
    <source>
        <dbReference type="ARBA" id="ARBA00012483"/>
    </source>
</evidence>
<dbReference type="AlphaFoldDB" id="A0A8T0MW08"/>
<keyword evidence="8 14" id="KW-0863">Zinc-finger</keyword>
<dbReference type="EC" id="2.3.2.27" evidence="4"/>
<evidence type="ECO:0000259" key="17">
    <source>
        <dbReference type="PROSITE" id="PS50089"/>
    </source>
</evidence>
<evidence type="ECO:0000256" key="12">
    <source>
        <dbReference type="ARBA" id="ARBA00023136"/>
    </source>
</evidence>
<dbReference type="PANTHER" id="PTHR14155">
    <property type="entry name" value="RING FINGER DOMAIN-CONTAINING"/>
    <property type="match status" value="1"/>
</dbReference>
<keyword evidence="9" id="KW-0833">Ubl conjugation pathway</keyword>
<keyword evidence="19" id="KW-1185">Reference proteome</keyword>
<comment type="caution">
    <text evidence="18">The sequence shown here is derived from an EMBL/GenBank/DDBJ whole genome shotgun (WGS) entry which is preliminary data.</text>
</comment>
<feature type="region of interest" description="Disordered" evidence="15">
    <location>
        <begin position="308"/>
        <end position="349"/>
    </location>
</feature>
<feature type="compositionally biased region" description="Polar residues" evidence="15">
    <location>
        <begin position="330"/>
        <end position="340"/>
    </location>
</feature>
<sequence length="490" mass="51332">MELWKLRSGRSLLDCSHVTLSSPRAHVVSSSLLPPSLHCFCIPSPSSSHAHRTTSPRPARSTSHRPLRCPPEPSMAPATPATTWPRRGGRAFLRALVLVLAVARPASSQNVLSPPPGAAVSGSFSPPSPPAGGGDGGGGGAFSLTTSLLFVGIIAALFMLGFFSAYLRRCSEHATAADAARRGAALSANAAVAAAAFASAVGGGRRRAAGLDAASREALPVLTYATARAVKAGRGALECAVCLSEFDDAGEKLRLLPGCCHVFHAACIDVWLAAHVTCPVCRADLSDPAVADAGHVLAADLAAQAGTPTDTVVSIDMEPPSESTPRRQDPTSPDEQQQAETAEERMDRYTLRLPERLKREIDEAKRLRRAMSAVTASTALPSAASGRFTSAALRTMSAARPSRRWSGLFRALTGSRASEADDHRRVVPLHTGDGEEVEVVVVQDDVDKYYAHSLTFAGFVIDGDVAAGDWNPEVFQVSTAVPAAPATSQR</sequence>